<dbReference type="SUPFAM" id="SSF110857">
    <property type="entry name" value="Gamma-glutamyl cyclotransferase-like"/>
    <property type="match status" value="1"/>
</dbReference>
<dbReference type="CDD" id="cd06661">
    <property type="entry name" value="GGCT_like"/>
    <property type="match status" value="1"/>
</dbReference>
<keyword evidence="2" id="KW-0456">Lyase</keyword>
<dbReference type="GO" id="GO:0006751">
    <property type="term" value="P:glutathione catabolic process"/>
    <property type="evidence" value="ECO:0007669"/>
    <property type="project" value="InterPro"/>
</dbReference>
<dbReference type="EMBL" id="BJYZ01000002">
    <property type="protein sequence ID" value="GEO36519.1"/>
    <property type="molecule type" value="Genomic_DNA"/>
</dbReference>
<name>A0A512DJ76_9PROT</name>
<dbReference type="RefSeq" id="WP_044425381.1">
    <property type="nucleotide sequence ID" value="NZ_BJYZ01000002.1"/>
</dbReference>
<evidence type="ECO:0000256" key="2">
    <source>
        <dbReference type="ARBA" id="ARBA00023239"/>
    </source>
</evidence>
<dbReference type="AlphaFoldDB" id="A0A512DJ76"/>
<dbReference type="Pfam" id="PF04752">
    <property type="entry name" value="ChaC"/>
    <property type="match status" value="1"/>
</dbReference>
<dbReference type="InterPro" id="IPR036568">
    <property type="entry name" value="GGCT-like_sf"/>
</dbReference>
<dbReference type="Proteomes" id="UP000321523">
    <property type="component" value="Unassembled WGS sequence"/>
</dbReference>
<dbReference type="InterPro" id="IPR006840">
    <property type="entry name" value="ChaC"/>
</dbReference>
<proteinExistence type="predicted"/>
<protein>
    <recommendedName>
        <fullName evidence="1">glutathione-specific gamma-glutamylcyclotransferase</fullName>
        <ecNumber evidence="1">4.3.2.7</ecNumber>
    </recommendedName>
</protein>
<sequence>MPYQDCDRHTPLTREELLDHDRRRMMLEAYPWMKVWSDEQLDRSLAQTMRKHPDGADVWVFAYGSLIWNPTFAFAERRVAHIRGYHRRFCLRADMGRGTLECPGLFLGLDRGGQCAGVIFRIPAEQASHELTLLWRREMLTGAYIPRWLKARTESGTVPAIAMTINRSYSRYVGDWDEDRMIQAIATAEGRFGRCSDYLFNTLEHLTEMGLRDSMLERTAAGVRQFLDR</sequence>
<gene>
    <name evidence="3" type="ORF">SAE02_06670</name>
</gene>
<reference evidence="3 4" key="1">
    <citation type="submission" date="2019-07" db="EMBL/GenBank/DDBJ databases">
        <title>Whole genome shotgun sequence of Skermanella aerolata NBRC 106429.</title>
        <authorList>
            <person name="Hosoyama A."/>
            <person name="Uohara A."/>
            <person name="Ohji S."/>
            <person name="Ichikawa N."/>
        </authorList>
    </citation>
    <scope>NUCLEOTIDE SEQUENCE [LARGE SCALE GENOMIC DNA]</scope>
    <source>
        <strain evidence="3 4">NBRC 106429</strain>
    </source>
</reference>
<accession>A0A512DJ76</accession>
<organism evidence="3 4">
    <name type="scientific">Skermanella aerolata</name>
    <dbReference type="NCBI Taxonomy" id="393310"/>
    <lineage>
        <taxon>Bacteria</taxon>
        <taxon>Pseudomonadati</taxon>
        <taxon>Pseudomonadota</taxon>
        <taxon>Alphaproteobacteria</taxon>
        <taxon>Rhodospirillales</taxon>
        <taxon>Azospirillaceae</taxon>
        <taxon>Skermanella</taxon>
    </lineage>
</organism>
<comment type="caution">
    <text evidence="3">The sequence shown here is derived from an EMBL/GenBank/DDBJ whole genome shotgun (WGS) entry which is preliminary data.</text>
</comment>
<dbReference type="EC" id="4.3.2.7" evidence="1"/>
<evidence type="ECO:0000313" key="3">
    <source>
        <dbReference type="EMBL" id="GEO36519.1"/>
    </source>
</evidence>
<evidence type="ECO:0000313" key="4">
    <source>
        <dbReference type="Proteomes" id="UP000321523"/>
    </source>
</evidence>
<dbReference type="Gene3D" id="3.10.490.10">
    <property type="entry name" value="Gamma-glutamyl cyclotransferase-like"/>
    <property type="match status" value="1"/>
</dbReference>
<keyword evidence="4" id="KW-1185">Reference proteome</keyword>
<dbReference type="InterPro" id="IPR013024">
    <property type="entry name" value="GGCT-like"/>
</dbReference>
<dbReference type="GO" id="GO:0005737">
    <property type="term" value="C:cytoplasm"/>
    <property type="evidence" value="ECO:0007669"/>
    <property type="project" value="TreeGrafter"/>
</dbReference>
<dbReference type="PANTHER" id="PTHR12192">
    <property type="entry name" value="CATION TRANSPORT PROTEIN CHAC-RELATED"/>
    <property type="match status" value="1"/>
</dbReference>
<dbReference type="GO" id="GO:0061928">
    <property type="term" value="F:glutathione specific gamma-glutamylcyclotransferase activity"/>
    <property type="evidence" value="ECO:0007669"/>
    <property type="project" value="UniProtKB-EC"/>
</dbReference>
<evidence type="ECO:0000256" key="1">
    <source>
        <dbReference type="ARBA" id="ARBA00012344"/>
    </source>
</evidence>
<dbReference type="PANTHER" id="PTHR12192:SF2">
    <property type="entry name" value="GLUTATHIONE-SPECIFIC GAMMA-GLUTAMYLCYCLOTRANSFERASE 2"/>
    <property type="match status" value="1"/>
</dbReference>